<dbReference type="GO" id="GO:0043137">
    <property type="term" value="P:DNA replication, removal of RNA primer"/>
    <property type="evidence" value="ECO:0007669"/>
    <property type="project" value="TreeGrafter"/>
</dbReference>
<dbReference type="GO" id="GO:0000287">
    <property type="term" value="F:magnesium ion binding"/>
    <property type="evidence" value="ECO:0007669"/>
    <property type="project" value="UniProtKB-UniRule"/>
</dbReference>
<dbReference type="EMBL" id="CP034464">
    <property type="protein sequence ID" value="AZP13088.1"/>
    <property type="molecule type" value="Genomic_DNA"/>
</dbReference>
<evidence type="ECO:0000256" key="6">
    <source>
        <dbReference type="ARBA" id="ARBA00022722"/>
    </source>
</evidence>
<keyword evidence="8 11" id="KW-0255">Endonuclease</keyword>
<dbReference type="InterPro" id="IPR050092">
    <property type="entry name" value="RNase_H"/>
</dbReference>
<evidence type="ECO:0000256" key="3">
    <source>
        <dbReference type="ARBA" id="ARBA00005300"/>
    </source>
</evidence>
<dbReference type="HAMAP" id="MF_00042">
    <property type="entry name" value="RNase_H"/>
    <property type="match status" value="1"/>
</dbReference>
<evidence type="ECO:0000256" key="7">
    <source>
        <dbReference type="ARBA" id="ARBA00022723"/>
    </source>
</evidence>
<name>A0A3Q9BS89_9BURK</name>
<keyword evidence="11" id="KW-0963">Cytoplasm</keyword>
<dbReference type="InterPro" id="IPR002156">
    <property type="entry name" value="RNaseH_domain"/>
</dbReference>
<keyword evidence="10 11" id="KW-0460">Magnesium</keyword>
<dbReference type="Pfam" id="PF00075">
    <property type="entry name" value="RNase_H"/>
    <property type="match status" value="1"/>
</dbReference>
<dbReference type="RefSeq" id="WP_126128464.1">
    <property type="nucleotide sequence ID" value="NZ_CP034464.1"/>
</dbReference>
<keyword evidence="9 11" id="KW-0378">Hydrolase</keyword>
<dbReference type="Gene3D" id="3.30.420.10">
    <property type="entry name" value="Ribonuclease H-like superfamily/Ribonuclease H"/>
    <property type="match status" value="1"/>
</dbReference>
<dbReference type="NCBIfam" id="NF001236">
    <property type="entry name" value="PRK00203.1"/>
    <property type="match status" value="1"/>
</dbReference>
<dbReference type="SUPFAM" id="SSF53098">
    <property type="entry name" value="Ribonuclease H-like"/>
    <property type="match status" value="1"/>
</dbReference>
<dbReference type="OrthoDB" id="7845843at2"/>
<dbReference type="GO" id="GO:0005737">
    <property type="term" value="C:cytoplasm"/>
    <property type="evidence" value="ECO:0007669"/>
    <property type="project" value="UniProtKB-SubCell"/>
</dbReference>
<reference evidence="14 15" key="1">
    <citation type="journal article" date="2011" name="Int. J. Syst. Evol. Microbiol.">
        <title>Description of Undibacterium oligocarboniphilum sp. nov., isolated from purified water, and Undibacterium pigrum strain CCUG 49012 as the type strain of Undibacterium parvum sp. nov., and emended descriptions of the genus Undibacterium and the species Undibacterium pigrum.</title>
        <authorList>
            <person name="Eder W."/>
            <person name="Wanner G."/>
            <person name="Ludwig W."/>
            <person name="Busse H.J."/>
            <person name="Ziemke-Kageler F."/>
            <person name="Lang E."/>
        </authorList>
    </citation>
    <scope>NUCLEOTIDE SEQUENCE [LARGE SCALE GENOMIC DNA]</scope>
    <source>
        <strain evidence="14 15">DSM 23061</strain>
    </source>
</reference>
<evidence type="ECO:0000256" key="2">
    <source>
        <dbReference type="ARBA" id="ARBA00004065"/>
    </source>
</evidence>
<dbReference type="PROSITE" id="PS50879">
    <property type="entry name" value="RNASE_H_1"/>
    <property type="match status" value="1"/>
</dbReference>
<comment type="subunit">
    <text evidence="4 11">Monomer.</text>
</comment>
<evidence type="ECO:0000256" key="1">
    <source>
        <dbReference type="ARBA" id="ARBA00000077"/>
    </source>
</evidence>
<keyword evidence="15" id="KW-1185">Reference proteome</keyword>
<evidence type="ECO:0000313" key="14">
    <source>
        <dbReference type="EMBL" id="AZP13088.1"/>
    </source>
</evidence>
<proteinExistence type="inferred from homology"/>
<feature type="domain" description="RNase H type-1" evidence="13">
    <location>
        <begin position="1"/>
        <end position="141"/>
    </location>
</feature>
<feature type="binding site" evidence="11">
    <location>
        <position position="9"/>
    </location>
    <ligand>
        <name>Mg(2+)</name>
        <dbReference type="ChEBI" id="CHEBI:18420"/>
        <label>1</label>
    </ligand>
</feature>
<dbReference type="PANTHER" id="PTHR10642:SF26">
    <property type="entry name" value="RIBONUCLEASE H1"/>
    <property type="match status" value="1"/>
</dbReference>
<comment type="similarity">
    <text evidence="3 11">Belongs to the RNase H family.</text>
</comment>
<dbReference type="CDD" id="cd09278">
    <property type="entry name" value="RNase_HI_prokaryote_like"/>
    <property type="match status" value="1"/>
</dbReference>
<dbReference type="InterPro" id="IPR036397">
    <property type="entry name" value="RNaseH_sf"/>
</dbReference>
<evidence type="ECO:0000256" key="8">
    <source>
        <dbReference type="ARBA" id="ARBA00022759"/>
    </source>
</evidence>
<evidence type="ECO:0000256" key="10">
    <source>
        <dbReference type="ARBA" id="ARBA00022842"/>
    </source>
</evidence>
<feature type="binding site" evidence="11">
    <location>
        <position position="9"/>
    </location>
    <ligand>
        <name>Mg(2+)</name>
        <dbReference type="ChEBI" id="CHEBI:18420"/>
        <label>2</label>
    </ligand>
</feature>
<comment type="cofactor">
    <cofactor evidence="11">
        <name>Mg(2+)</name>
        <dbReference type="ChEBI" id="CHEBI:18420"/>
    </cofactor>
    <text evidence="11">Binds 1 Mg(2+) ion per subunit. May bind a second metal ion at a regulatory site, or after substrate binding.</text>
</comment>
<comment type="subcellular location">
    <subcellularLocation>
        <location evidence="11">Cytoplasm</location>
    </subcellularLocation>
</comment>
<keyword evidence="6 11" id="KW-0540">Nuclease</keyword>
<comment type="catalytic activity">
    <reaction evidence="1 11">
        <text>Endonucleolytic cleavage to 5'-phosphomonoester.</text>
        <dbReference type="EC" id="3.1.26.4"/>
    </reaction>
</comment>
<evidence type="ECO:0000256" key="9">
    <source>
        <dbReference type="ARBA" id="ARBA00022801"/>
    </source>
</evidence>
<evidence type="ECO:0000256" key="12">
    <source>
        <dbReference type="SAM" id="MobiDB-lite"/>
    </source>
</evidence>
<dbReference type="FunFam" id="3.30.420.10:FF:000089">
    <property type="entry name" value="Ribonuclease H"/>
    <property type="match status" value="1"/>
</dbReference>
<organism evidence="14 15">
    <name type="scientific">Undibacterium parvum</name>
    <dbReference type="NCBI Taxonomy" id="401471"/>
    <lineage>
        <taxon>Bacteria</taxon>
        <taxon>Pseudomonadati</taxon>
        <taxon>Pseudomonadota</taxon>
        <taxon>Betaproteobacteria</taxon>
        <taxon>Burkholderiales</taxon>
        <taxon>Oxalobacteraceae</taxon>
        <taxon>Undibacterium</taxon>
    </lineage>
</organism>
<evidence type="ECO:0000256" key="11">
    <source>
        <dbReference type="HAMAP-Rule" id="MF_00042"/>
    </source>
</evidence>
<feature type="binding site" evidence="11">
    <location>
        <position position="69"/>
    </location>
    <ligand>
        <name>Mg(2+)</name>
        <dbReference type="ChEBI" id="CHEBI:18420"/>
        <label>1</label>
    </ligand>
</feature>
<dbReference type="InterPro" id="IPR012337">
    <property type="entry name" value="RNaseH-like_sf"/>
</dbReference>
<sequence>MDKISIYTDGACKGNPGVGGWGALLIAGEKEKELFGGEKDSTNNRMELMAVIQALTVLKRPCEIILHTDSQYVLKGITEWIQGWKAKGWKTAAKTPVKNVDLWQALDQARNTHKIEWKWVKGHSGHPGNERADQLANRGVDSVR</sequence>
<dbReference type="InterPro" id="IPR022892">
    <property type="entry name" value="RNaseHI"/>
</dbReference>
<evidence type="ECO:0000256" key="5">
    <source>
        <dbReference type="ARBA" id="ARBA00012180"/>
    </source>
</evidence>
<keyword evidence="7 11" id="KW-0479">Metal-binding</keyword>
<protein>
    <recommendedName>
        <fullName evidence="5 11">Ribonuclease H</fullName>
        <shortName evidence="11">RNase H</shortName>
        <ecNumber evidence="5 11">3.1.26.4</ecNumber>
    </recommendedName>
</protein>
<dbReference type="GO" id="GO:0003676">
    <property type="term" value="F:nucleic acid binding"/>
    <property type="evidence" value="ECO:0007669"/>
    <property type="project" value="InterPro"/>
</dbReference>
<dbReference type="PANTHER" id="PTHR10642">
    <property type="entry name" value="RIBONUCLEASE H1"/>
    <property type="match status" value="1"/>
</dbReference>
<evidence type="ECO:0000313" key="15">
    <source>
        <dbReference type="Proteomes" id="UP000275663"/>
    </source>
</evidence>
<feature type="binding site" evidence="11">
    <location>
        <position position="133"/>
    </location>
    <ligand>
        <name>Mg(2+)</name>
        <dbReference type="ChEBI" id="CHEBI:18420"/>
        <label>2</label>
    </ligand>
</feature>
<dbReference type="Proteomes" id="UP000275663">
    <property type="component" value="Chromosome"/>
</dbReference>
<dbReference type="EC" id="3.1.26.4" evidence="5 11"/>
<accession>A0A3Q9BS89</accession>
<gene>
    <name evidence="11" type="primary">rnhA</name>
    <name evidence="14" type="ORF">EJN92_14435</name>
</gene>
<feature type="binding site" evidence="11">
    <location>
        <position position="47"/>
    </location>
    <ligand>
        <name>Mg(2+)</name>
        <dbReference type="ChEBI" id="CHEBI:18420"/>
        <label>1</label>
    </ligand>
</feature>
<dbReference type="KEGG" id="upv:EJN92_14435"/>
<comment type="function">
    <text evidence="2 11">Endonuclease that specifically degrades the RNA of RNA-DNA hybrids.</text>
</comment>
<dbReference type="AlphaFoldDB" id="A0A3Q9BS89"/>
<feature type="region of interest" description="Disordered" evidence="12">
    <location>
        <begin position="121"/>
        <end position="144"/>
    </location>
</feature>
<dbReference type="GO" id="GO:0004523">
    <property type="term" value="F:RNA-DNA hybrid ribonuclease activity"/>
    <property type="evidence" value="ECO:0007669"/>
    <property type="project" value="UniProtKB-UniRule"/>
</dbReference>
<evidence type="ECO:0000259" key="13">
    <source>
        <dbReference type="PROSITE" id="PS50879"/>
    </source>
</evidence>
<evidence type="ECO:0000256" key="4">
    <source>
        <dbReference type="ARBA" id="ARBA00011245"/>
    </source>
</evidence>